<organism evidence="7 8">
    <name type="scientific">Epichloe festucae (strain Fl1)</name>
    <dbReference type="NCBI Taxonomy" id="877507"/>
    <lineage>
        <taxon>Eukaryota</taxon>
        <taxon>Fungi</taxon>
        <taxon>Dikarya</taxon>
        <taxon>Ascomycota</taxon>
        <taxon>Pezizomycotina</taxon>
        <taxon>Sordariomycetes</taxon>
        <taxon>Hypocreomycetidae</taxon>
        <taxon>Hypocreales</taxon>
        <taxon>Clavicipitaceae</taxon>
        <taxon>Epichloe</taxon>
    </lineage>
</organism>
<keyword evidence="3" id="KW-0862">Zinc</keyword>
<dbReference type="Pfam" id="PF16158">
    <property type="entry name" value="N_BRCA1_IG"/>
    <property type="match status" value="1"/>
</dbReference>
<feature type="compositionally biased region" description="Polar residues" evidence="5">
    <location>
        <begin position="785"/>
        <end position="797"/>
    </location>
</feature>
<name>A0A7S9PU28_EPIFF</name>
<dbReference type="EMBL" id="CP031386">
    <property type="protein sequence ID" value="QPG96558.1"/>
    <property type="molecule type" value="Genomic_DNA"/>
</dbReference>
<dbReference type="Proteomes" id="UP000594364">
    <property type="component" value="Chromosome 2"/>
</dbReference>
<feature type="domain" description="ZZ-type" evidence="6">
    <location>
        <begin position="475"/>
        <end position="531"/>
    </location>
</feature>
<evidence type="ECO:0000256" key="2">
    <source>
        <dbReference type="ARBA" id="ARBA00022771"/>
    </source>
</evidence>
<feature type="compositionally biased region" description="Acidic residues" evidence="5">
    <location>
        <begin position="807"/>
        <end position="822"/>
    </location>
</feature>
<dbReference type="InterPro" id="IPR041981">
    <property type="entry name" value="ZZZ3_ZZ"/>
</dbReference>
<feature type="region of interest" description="Disordered" evidence="5">
    <location>
        <begin position="103"/>
        <end position="145"/>
    </location>
</feature>
<keyword evidence="8" id="KW-1185">Reference proteome</keyword>
<keyword evidence="2 4" id="KW-0863">Zinc-finger</keyword>
<dbReference type="SMART" id="SM00291">
    <property type="entry name" value="ZnF_ZZ"/>
    <property type="match status" value="4"/>
</dbReference>
<feature type="region of interest" description="Disordered" evidence="5">
    <location>
        <begin position="745"/>
        <end position="822"/>
    </location>
</feature>
<dbReference type="AlphaFoldDB" id="A0A7S9PU28"/>
<dbReference type="SUPFAM" id="SSF57850">
    <property type="entry name" value="RING/U-box"/>
    <property type="match status" value="4"/>
</dbReference>
<accession>A0A7S9PU28</accession>
<dbReference type="GO" id="GO:0008270">
    <property type="term" value="F:zinc ion binding"/>
    <property type="evidence" value="ECO:0007669"/>
    <property type="project" value="UniProtKB-KW"/>
</dbReference>
<reference evidence="7 8" key="1">
    <citation type="journal article" date="2018" name="PLoS Genet.">
        <title>Repeat elements organise 3D genome structure and mediate transcription in the filamentous fungus Epichloe festucae.</title>
        <authorList>
            <person name="Winter D.J."/>
            <person name="Ganley A.R.D."/>
            <person name="Young C.A."/>
            <person name="Liachko I."/>
            <person name="Schardl C.L."/>
            <person name="Dupont P.Y."/>
            <person name="Berry D."/>
            <person name="Ram A."/>
            <person name="Scott B."/>
            <person name="Cox M.P."/>
        </authorList>
    </citation>
    <scope>NUCLEOTIDE SEQUENCE [LARGE SCALE GENOMIC DNA]</scope>
    <source>
        <strain evidence="7 8">Fl1</strain>
    </source>
</reference>
<dbReference type="CDD" id="cd02341">
    <property type="entry name" value="ZZ_ZZZ3"/>
    <property type="match status" value="1"/>
</dbReference>
<dbReference type="Pfam" id="PF00569">
    <property type="entry name" value="ZZ"/>
    <property type="match status" value="3"/>
</dbReference>
<dbReference type="CDD" id="cd14947">
    <property type="entry name" value="NBR1_like"/>
    <property type="match status" value="1"/>
</dbReference>
<evidence type="ECO:0000256" key="1">
    <source>
        <dbReference type="ARBA" id="ARBA00022723"/>
    </source>
</evidence>
<dbReference type="Gene3D" id="3.30.60.90">
    <property type="match status" value="4"/>
</dbReference>
<evidence type="ECO:0000313" key="8">
    <source>
        <dbReference type="Proteomes" id="UP000594364"/>
    </source>
</evidence>
<proteinExistence type="predicted"/>
<dbReference type="Gene3D" id="2.60.40.10">
    <property type="entry name" value="Immunoglobulins"/>
    <property type="match status" value="1"/>
</dbReference>
<dbReference type="CDD" id="cd02249">
    <property type="entry name" value="ZZ"/>
    <property type="match status" value="1"/>
</dbReference>
<gene>
    <name evidence="7" type="ORF">C2857_004583</name>
</gene>
<evidence type="ECO:0000313" key="7">
    <source>
        <dbReference type="EMBL" id="QPG96558.1"/>
    </source>
</evidence>
<dbReference type="InterPro" id="IPR032350">
    <property type="entry name" value="Nbr1_FW"/>
</dbReference>
<keyword evidence="1" id="KW-0479">Metal-binding</keyword>
<dbReference type="PANTHER" id="PTHR20930:SF0">
    <property type="entry name" value="PROTEIN ILRUN"/>
    <property type="match status" value="1"/>
</dbReference>
<sequence>MSSISHSGPDAIVTVKVTYEGVTRRAKMPLREMVPRVLEEHIRSFLQIAADTKIMIERYSDSAAAFVMLDPSNMAVYKQLYRAAKAKSKLKLRVSVLPNNNKAVPRPVTVEDAPENSETAAADKIEPINADSSPPLNTASAGSSRTTVSREYDATLLQEAAKLIQDHQADFDNRIRYIMKSNDELSNLTSQLASCKPFKTTPAAPKLSGPLSPVSPAASAIFAVCCNSCEKNIPDAHYHCSTCDDGDFDLCQSCVGQGITCYSEDHWLIKRTMSNGQIVNSTTETIAPKPKARPAPELQPAEPADDITVPVCGRASVEESTLSTPLPADTRWPVFGSMRTCNQCVRELPEREFLHCTDCEDYDLCQSCFARDTHGHHPKHGFTTAIPGTQMPAHIRAKMTPGRNQVHHAICDGCDTYITGIRHKCLDCPDWDYCAECVQNAHFLHTSHRFAAVYEPLTDLRASDVAHPVHIGIRCDGPLCSATQAMPAYIRGIRYKCAVCHDLDFCANCEASPANEHNKTHPLIKFKTPVRHVSVTTSGEHQDGKRMPAMGDRLSTSSKATETAPSSPTNAINAVQTVVDVKPVEAIIPPSCPAEGHMPMPLPQLQPESELMEEDLRAVFLRDSIADGTIFPPDHVFQQTWILRNEGKTAWPAGCSVKFVGGDYMGRVDSAHPAGISELVSASESTICFPPLAPGAECAFSALLRTPSRPGKMISYWRLTTPDGMRFGHRLWCEVIVRAAAVPDVKRTTPSSSPVSTPPAVKTEVNDDSQTSSMMIFPKLEKESPSASMLEETQTEPTEAASKDETDKYDEDDEWDASEDGFMTDEEYDILDASDEEFLEEQQKKLLNK</sequence>
<feature type="compositionally biased region" description="Polar residues" evidence="5">
    <location>
        <begin position="130"/>
        <end position="145"/>
    </location>
</feature>
<evidence type="ECO:0000256" key="3">
    <source>
        <dbReference type="ARBA" id="ARBA00022833"/>
    </source>
</evidence>
<dbReference type="PROSITE" id="PS50135">
    <property type="entry name" value="ZF_ZZ_2"/>
    <property type="match status" value="1"/>
</dbReference>
<feature type="compositionally biased region" description="Polar residues" evidence="5">
    <location>
        <begin position="554"/>
        <end position="568"/>
    </location>
</feature>
<evidence type="ECO:0000256" key="4">
    <source>
        <dbReference type="PROSITE-ProRule" id="PRU00228"/>
    </source>
</evidence>
<protein>
    <recommendedName>
        <fullName evidence="6">ZZ-type domain-containing protein</fullName>
    </recommendedName>
</protein>
<dbReference type="InterPro" id="IPR013783">
    <property type="entry name" value="Ig-like_fold"/>
</dbReference>
<evidence type="ECO:0000259" key="6">
    <source>
        <dbReference type="PROSITE" id="PS50135"/>
    </source>
</evidence>
<dbReference type="PANTHER" id="PTHR20930">
    <property type="entry name" value="OVARIAN CARCINOMA ANTIGEN CA125-RELATED"/>
    <property type="match status" value="1"/>
</dbReference>
<dbReference type="OrthoDB" id="661148at2759"/>
<feature type="region of interest" description="Disordered" evidence="5">
    <location>
        <begin position="536"/>
        <end position="568"/>
    </location>
</feature>
<feature type="compositionally biased region" description="Low complexity" evidence="5">
    <location>
        <begin position="748"/>
        <end position="759"/>
    </location>
</feature>
<dbReference type="InterPro" id="IPR000433">
    <property type="entry name" value="Znf_ZZ"/>
</dbReference>
<dbReference type="InterPro" id="IPR043145">
    <property type="entry name" value="Znf_ZZ_sf"/>
</dbReference>
<evidence type="ECO:0000256" key="5">
    <source>
        <dbReference type="SAM" id="MobiDB-lite"/>
    </source>
</evidence>
<dbReference type="CDD" id="cd02340">
    <property type="entry name" value="ZZ_NBR1_like"/>
    <property type="match status" value="2"/>
</dbReference>